<dbReference type="InterPro" id="IPR011990">
    <property type="entry name" value="TPR-like_helical_dom_sf"/>
</dbReference>
<gene>
    <name evidence="1" type="ORF">JEQ17_49310</name>
</gene>
<dbReference type="Gene3D" id="1.25.40.10">
    <property type="entry name" value="Tetratricopeptide repeat domain"/>
    <property type="match status" value="1"/>
</dbReference>
<name>A0A7T7L6X6_9ACTN</name>
<dbReference type="AlphaFoldDB" id="A0A7T7L6X6"/>
<dbReference type="RefSeq" id="WP_200402271.1">
    <property type="nucleotide sequence ID" value="NZ_CP066832.1"/>
</dbReference>
<organism evidence="1 2">
    <name type="scientific">Streptomyces liliifuscus</name>
    <dbReference type="NCBI Taxonomy" id="2797636"/>
    <lineage>
        <taxon>Bacteria</taxon>
        <taxon>Bacillati</taxon>
        <taxon>Actinomycetota</taxon>
        <taxon>Actinomycetes</taxon>
        <taxon>Kitasatosporales</taxon>
        <taxon>Streptomycetaceae</taxon>
        <taxon>Streptomyces</taxon>
    </lineage>
</organism>
<geneLocation type="plasmid" evidence="1 2">
    <name>unnamed1</name>
</geneLocation>
<keyword evidence="1" id="KW-0614">Plasmid</keyword>
<sequence>MSRAAIVLPVPAAVPEFLGHRIEDLRHTLRAGRREEALAAARTISDELAESHGPLHNYTLHALELVAFCAQIAGYPAMATDVSVYTAAAWQRLLYATHHQIRRQARNGAASWLTVTDAHDAVRTGTALLTLLQSVYGKNHPSTPFVKRRLNAITSGDQEAARNALRATGPALLIKP</sequence>
<dbReference type="Proteomes" id="UP000595636">
    <property type="component" value="Plasmid unnamed1"/>
</dbReference>
<reference evidence="1 2" key="1">
    <citation type="submission" date="2020-12" db="EMBL/GenBank/DDBJ databases">
        <title>A novel species.</title>
        <authorList>
            <person name="Li K."/>
        </authorList>
    </citation>
    <scope>NUCLEOTIDE SEQUENCE [LARGE SCALE GENOMIC DNA]</scope>
    <source>
        <strain evidence="1 2">ZYC-3</strain>
        <plasmid evidence="1 2">unnamed1</plasmid>
    </source>
</reference>
<evidence type="ECO:0000313" key="2">
    <source>
        <dbReference type="Proteomes" id="UP000595636"/>
    </source>
</evidence>
<keyword evidence="2" id="KW-1185">Reference proteome</keyword>
<accession>A0A7T7L6X6</accession>
<protein>
    <submittedName>
        <fullName evidence="1">Uncharacterized protein</fullName>
    </submittedName>
</protein>
<proteinExistence type="predicted"/>
<dbReference type="KEGG" id="slf:JEQ17_49310"/>
<evidence type="ECO:0000313" key="1">
    <source>
        <dbReference type="EMBL" id="QQM47556.1"/>
    </source>
</evidence>
<dbReference type="EMBL" id="CP066832">
    <property type="protein sequence ID" value="QQM47556.1"/>
    <property type="molecule type" value="Genomic_DNA"/>
</dbReference>